<dbReference type="SUPFAM" id="SSF55729">
    <property type="entry name" value="Acyl-CoA N-acyltransferases (Nat)"/>
    <property type="match status" value="1"/>
</dbReference>
<evidence type="ECO:0000313" key="1">
    <source>
        <dbReference type="EMBL" id="BET37440.1"/>
    </source>
</evidence>
<organism evidence="1 2">
    <name type="scientific">Spiroplasma ixodetis</name>
    <dbReference type="NCBI Taxonomy" id="2141"/>
    <lineage>
        <taxon>Bacteria</taxon>
        <taxon>Bacillati</taxon>
        <taxon>Mycoplasmatota</taxon>
        <taxon>Mollicutes</taxon>
        <taxon>Entomoplasmatales</taxon>
        <taxon>Spiroplasmataceae</taxon>
        <taxon>Spiroplasma</taxon>
    </lineage>
</organism>
<dbReference type="EMBL" id="AP028955">
    <property type="protein sequence ID" value="BET37440.1"/>
    <property type="molecule type" value="Genomic_DNA"/>
</dbReference>
<dbReference type="RefSeq" id="WP_353306327.1">
    <property type="nucleotide sequence ID" value="NZ_AP028955.1"/>
</dbReference>
<sequence>MIFFENPRLKIRYWEDNDLDELVLLNSDKYVMKYFPSTLSKDDT</sequence>
<accession>A0ABN7BSY6</accession>
<keyword evidence="2" id="KW-1185">Reference proteome</keyword>
<evidence type="ECO:0000313" key="2">
    <source>
        <dbReference type="Proteomes" id="UP001473424"/>
    </source>
</evidence>
<name>A0ABN7BSY6_9MOLU</name>
<dbReference type="InterPro" id="IPR016181">
    <property type="entry name" value="Acyl_CoA_acyltransferase"/>
</dbReference>
<proteinExistence type="predicted"/>
<evidence type="ECO:0008006" key="3">
    <source>
        <dbReference type="Google" id="ProtNLM"/>
    </source>
</evidence>
<dbReference type="Proteomes" id="UP001473424">
    <property type="component" value="Chromosome"/>
</dbReference>
<protein>
    <recommendedName>
        <fullName evidence="3">Acetyltransferase</fullName>
    </recommendedName>
</protein>
<gene>
    <name evidence="1" type="ORF">SAP269_00290</name>
</gene>
<reference evidence="2" key="1">
    <citation type="journal article" date="2024" name="FEMS Microbiol. Lett.">
        <title>Genomic insights into Spiroplasma endosymbionts that induce male-killing and protective phenotypes in the pea aphid.</title>
        <authorList>
            <person name="Arai H."/>
            <person name="Legeai F."/>
            <person name="Kageyama D."/>
            <person name="Sugio A."/>
            <person name="Simon J.C."/>
        </authorList>
    </citation>
    <scope>NUCLEOTIDE SEQUENCE [LARGE SCALE GENOMIC DNA]</scope>
    <source>
        <strain evidence="2">sAp269</strain>
    </source>
</reference>